<comment type="caution">
    <text evidence="2">The sequence shown here is derived from an EMBL/GenBank/DDBJ whole genome shotgun (WGS) entry which is preliminary data.</text>
</comment>
<organism evidence="2 3">
    <name type="scientific">Durusdinium trenchii</name>
    <dbReference type="NCBI Taxonomy" id="1381693"/>
    <lineage>
        <taxon>Eukaryota</taxon>
        <taxon>Sar</taxon>
        <taxon>Alveolata</taxon>
        <taxon>Dinophyceae</taxon>
        <taxon>Suessiales</taxon>
        <taxon>Symbiodiniaceae</taxon>
        <taxon>Durusdinium</taxon>
    </lineage>
</organism>
<accession>A0ABP0PG97</accession>
<dbReference type="EMBL" id="CAXAMN010022806">
    <property type="protein sequence ID" value="CAK9072835.1"/>
    <property type="molecule type" value="Genomic_DNA"/>
</dbReference>
<reference evidence="2 3" key="1">
    <citation type="submission" date="2024-02" db="EMBL/GenBank/DDBJ databases">
        <authorList>
            <person name="Chen Y."/>
            <person name="Shah S."/>
            <person name="Dougan E. K."/>
            <person name="Thang M."/>
            <person name="Chan C."/>
        </authorList>
    </citation>
    <scope>NUCLEOTIDE SEQUENCE [LARGE SCALE GENOMIC DNA]</scope>
</reference>
<name>A0ABP0PG97_9DINO</name>
<keyword evidence="3" id="KW-1185">Reference proteome</keyword>
<evidence type="ECO:0000313" key="1">
    <source>
        <dbReference type="EMBL" id="CAK9072835.1"/>
    </source>
</evidence>
<gene>
    <name evidence="1" type="ORF">CCMP2556_LOCUS35840</name>
    <name evidence="2" type="ORF">CCMP2556_LOCUS36312</name>
</gene>
<sequence length="175" mass="19868">MYDDAFLERLVNAWGFSERFRRLAVDLTPDVDSHQIQEVEKAIQEVAAGVWGEGNTLELIGSTRLGTAIRKRCGQSDRDYTLSIHGATVTSQEWKEFAKYLAEDARFRQVSVGRRAKKLQDQKLQLEWEVIPADGHFSFDLVTFPTLEGTTKAPRKGTDCGSNILKQHILGRRMQ</sequence>
<evidence type="ECO:0000313" key="3">
    <source>
        <dbReference type="Proteomes" id="UP001642484"/>
    </source>
</evidence>
<dbReference type="EMBL" id="CAXAMN010022917">
    <property type="protein sequence ID" value="CAK9073730.1"/>
    <property type="molecule type" value="Genomic_DNA"/>
</dbReference>
<evidence type="ECO:0000313" key="2">
    <source>
        <dbReference type="EMBL" id="CAK9073730.1"/>
    </source>
</evidence>
<dbReference type="Proteomes" id="UP001642484">
    <property type="component" value="Unassembled WGS sequence"/>
</dbReference>
<protein>
    <submittedName>
        <fullName evidence="2">Uncharacterized protein</fullName>
    </submittedName>
</protein>
<proteinExistence type="predicted"/>